<dbReference type="Proteomes" id="UP000828390">
    <property type="component" value="Unassembled WGS sequence"/>
</dbReference>
<reference evidence="1" key="1">
    <citation type="journal article" date="2019" name="bioRxiv">
        <title>The Genome of the Zebra Mussel, Dreissena polymorpha: A Resource for Invasive Species Research.</title>
        <authorList>
            <person name="McCartney M.A."/>
            <person name="Auch B."/>
            <person name="Kono T."/>
            <person name="Mallez S."/>
            <person name="Zhang Y."/>
            <person name="Obille A."/>
            <person name="Becker A."/>
            <person name="Abrahante J.E."/>
            <person name="Garbe J."/>
            <person name="Badalamenti J.P."/>
            <person name="Herman A."/>
            <person name="Mangelson H."/>
            <person name="Liachko I."/>
            <person name="Sullivan S."/>
            <person name="Sone E.D."/>
            <person name="Koren S."/>
            <person name="Silverstein K.A.T."/>
            <person name="Beckman K.B."/>
            <person name="Gohl D.M."/>
        </authorList>
    </citation>
    <scope>NUCLEOTIDE SEQUENCE</scope>
    <source>
        <strain evidence="1">Duluth1</strain>
        <tissue evidence="1">Whole animal</tissue>
    </source>
</reference>
<evidence type="ECO:0000313" key="2">
    <source>
        <dbReference type="Proteomes" id="UP000828390"/>
    </source>
</evidence>
<organism evidence="1 2">
    <name type="scientific">Dreissena polymorpha</name>
    <name type="common">Zebra mussel</name>
    <name type="synonym">Mytilus polymorpha</name>
    <dbReference type="NCBI Taxonomy" id="45954"/>
    <lineage>
        <taxon>Eukaryota</taxon>
        <taxon>Metazoa</taxon>
        <taxon>Spiralia</taxon>
        <taxon>Lophotrochozoa</taxon>
        <taxon>Mollusca</taxon>
        <taxon>Bivalvia</taxon>
        <taxon>Autobranchia</taxon>
        <taxon>Heteroconchia</taxon>
        <taxon>Euheterodonta</taxon>
        <taxon>Imparidentia</taxon>
        <taxon>Neoheterodontei</taxon>
        <taxon>Myida</taxon>
        <taxon>Dreissenoidea</taxon>
        <taxon>Dreissenidae</taxon>
        <taxon>Dreissena</taxon>
    </lineage>
</organism>
<dbReference type="EMBL" id="JAIWYP010000011">
    <property type="protein sequence ID" value="KAH3739384.1"/>
    <property type="molecule type" value="Genomic_DNA"/>
</dbReference>
<name>A0A9D4D7D6_DREPO</name>
<dbReference type="AlphaFoldDB" id="A0A9D4D7D6"/>
<keyword evidence="2" id="KW-1185">Reference proteome</keyword>
<evidence type="ECO:0000313" key="1">
    <source>
        <dbReference type="EMBL" id="KAH3739384.1"/>
    </source>
</evidence>
<proteinExistence type="predicted"/>
<sequence length="52" mass="5673">MLRSKLRQRTIDIDRHSNTSRAAINGFVSVADDITETSSASASATSSYRVDN</sequence>
<gene>
    <name evidence="1" type="ORF">DPMN_046036</name>
</gene>
<comment type="caution">
    <text evidence="1">The sequence shown here is derived from an EMBL/GenBank/DDBJ whole genome shotgun (WGS) entry which is preliminary data.</text>
</comment>
<reference evidence="1" key="2">
    <citation type="submission" date="2020-11" db="EMBL/GenBank/DDBJ databases">
        <authorList>
            <person name="McCartney M.A."/>
            <person name="Auch B."/>
            <person name="Kono T."/>
            <person name="Mallez S."/>
            <person name="Becker A."/>
            <person name="Gohl D.M."/>
            <person name="Silverstein K.A.T."/>
            <person name="Koren S."/>
            <person name="Bechman K.B."/>
            <person name="Herman A."/>
            <person name="Abrahante J.E."/>
            <person name="Garbe J."/>
        </authorList>
    </citation>
    <scope>NUCLEOTIDE SEQUENCE</scope>
    <source>
        <strain evidence="1">Duluth1</strain>
        <tissue evidence="1">Whole animal</tissue>
    </source>
</reference>
<accession>A0A9D4D7D6</accession>
<protein>
    <submittedName>
        <fullName evidence="1">Uncharacterized protein</fullName>
    </submittedName>
</protein>